<comment type="caution">
    <text evidence="3">The sequence shown here is derived from an EMBL/GenBank/DDBJ whole genome shotgun (WGS) entry which is preliminary data.</text>
</comment>
<dbReference type="InterPro" id="IPR019170">
    <property type="entry name" value="Meckelin"/>
</dbReference>
<dbReference type="PANTHER" id="PTHR21274:SF0">
    <property type="entry name" value="MECKELIN"/>
    <property type="match status" value="1"/>
</dbReference>
<feature type="transmembrane region" description="Helical" evidence="1">
    <location>
        <begin position="608"/>
        <end position="630"/>
    </location>
</feature>
<keyword evidence="4" id="KW-1185">Reference proteome</keyword>
<dbReference type="Pfam" id="PF09773">
    <property type="entry name" value="Meckelin"/>
    <property type="match status" value="1"/>
</dbReference>
<dbReference type="AlphaFoldDB" id="A0A3R7LWZ2"/>
<keyword evidence="1 3" id="KW-0812">Transmembrane</keyword>
<evidence type="ECO:0000313" key="4">
    <source>
        <dbReference type="Proteomes" id="UP000284403"/>
    </source>
</evidence>
<feature type="transmembrane region" description="Helical" evidence="1">
    <location>
        <begin position="682"/>
        <end position="700"/>
    </location>
</feature>
<gene>
    <name evidence="3" type="ORF">Tco025E_07878</name>
</gene>
<feature type="transmembrane region" description="Helical" evidence="1">
    <location>
        <begin position="524"/>
        <end position="543"/>
    </location>
</feature>
<dbReference type="RefSeq" id="XP_029225161.1">
    <property type="nucleotide sequence ID" value="XM_029374737.1"/>
</dbReference>
<protein>
    <submittedName>
        <fullName evidence="3">Transmembrane protein 67</fullName>
    </submittedName>
</protein>
<feature type="transmembrane region" description="Helical" evidence="1">
    <location>
        <begin position="555"/>
        <end position="588"/>
    </location>
</feature>
<sequence length="1016" mass="113067">MGSSLVARLSWLLLCIWLSAHPPCVAYCASAVAGSVRAEMSAPFHVKSSCKPNMALAAEAVVGAERNRPMGVAPIERQDAVATEGVYGPCPEEVADMTPLATQSQRCLQCSGPRALPGFVNPTPHEATGECICPAGFGMVEQEGTQRWVSPTGAHRGPKGCTSCVSPCMLEENGEGGCVSGYTTLYDGSCVSTEAYAKVLAASSGAATKFQPLNLNNEGVSGPTFKAVVVGQYAMDAAVQCTRGMATGCSRLANMCVLMTYDMNSLPCRLYLSLLADRALHRRLPQLFYGNNSVISSDDGDDHNGAPPATWKATKAGGVITLLVAVHDWRGNQKGIIHFAKVFNPCDTSNAAMSSMLKLGSNRRHQCLLDWNLLLSNAGPTDFFELFMVDPANTSHLVPLPVAMDYTSNDIHPWHLHDESLRRAMAGGFRRRFYIYDTFTDCKLGLQQKPVITSCYVTALRRAVFVFNMTDSLRHPWPLKPIIIFQYASGMKYVDAQLTGAVAKVAVEGGVSVLFLTNENSVDMGLMITMIVLCLVCFFSSWIRTYGWMRRRQNLMLSVGAVIRFLVYFCNHIGNTFAFVVALASWYILVAYRSQANASAFVVKEKYLYLEAMLFTAAVTKGVAIVYRIVEQCNADYFVIDWERSKGQLLRENRILPVSMWRSTFVANELNELQTLRQWRPLLSMSIVLLFLEGLGYLSYTESLPAAAAAATAEKVGVYSLTALRIAAGTFFWVSVCLVLNILEFQVYYRFFRQHPLRAFVDLCFVSNISIMILPESQWGYYIHGESIHAHSDVSMEEFQQNLHLESQGNLPVRGLGGQSKCQTFEVFMGIYMRQYLYMCYAEIEAEHQRSLGKASAPIRPGRRWHFLEGVIGFSRKSRVYDTETLAVKKRINTVLQQSVRSAEGTLLMKFILHRLFDVAPNILYMNGPQSGDRSGKDLFFVDDVLAYGNAFLYGLDPDLVVWYALLYTSFDAILHNVWEALVITFLVEFVVRWYRMRAGVANISSKTLIDDRFFL</sequence>
<feature type="signal peptide" evidence="2">
    <location>
        <begin position="1"/>
        <end position="26"/>
    </location>
</feature>
<dbReference type="GO" id="GO:0036038">
    <property type="term" value="C:MKS complex"/>
    <property type="evidence" value="ECO:0007669"/>
    <property type="project" value="InterPro"/>
</dbReference>
<keyword evidence="2" id="KW-0732">Signal</keyword>
<dbReference type="GeneID" id="40321489"/>
<dbReference type="OrthoDB" id="419138at2759"/>
<keyword evidence="1" id="KW-0472">Membrane</keyword>
<keyword evidence="1" id="KW-1133">Transmembrane helix</keyword>
<proteinExistence type="predicted"/>
<feature type="transmembrane region" description="Helical" evidence="1">
    <location>
        <begin position="962"/>
        <end position="988"/>
    </location>
</feature>
<dbReference type="Proteomes" id="UP000284403">
    <property type="component" value="Unassembled WGS sequence"/>
</dbReference>
<evidence type="ECO:0000256" key="1">
    <source>
        <dbReference type="SAM" id="Phobius"/>
    </source>
</evidence>
<accession>A0A3R7LWZ2</accession>
<reference evidence="3 4" key="1">
    <citation type="journal article" date="2018" name="BMC Genomics">
        <title>Genomic comparison of Trypanosoma conorhini and Trypanosoma rangeli to Trypanosoma cruzi strains of high and low virulence.</title>
        <authorList>
            <person name="Bradwell K.R."/>
            <person name="Koparde V.N."/>
            <person name="Matveyev A.V."/>
            <person name="Serrano M.G."/>
            <person name="Alves J.M."/>
            <person name="Parikh H."/>
            <person name="Huang B."/>
            <person name="Lee V."/>
            <person name="Espinosa-Alvarez O."/>
            <person name="Ortiz P.A."/>
            <person name="Costa-Martins A.G."/>
            <person name="Teixeira M.M."/>
            <person name="Buck G.A."/>
        </authorList>
    </citation>
    <scope>NUCLEOTIDE SEQUENCE [LARGE SCALE GENOMIC DNA]</scope>
    <source>
        <strain evidence="3 4">025E</strain>
    </source>
</reference>
<dbReference type="SUPFAM" id="SSF57184">
    <property type="entry name" value="Growth factor receptor domain"/>
    <property type="match status" value="1"/>
</dbReference>
<dbReference type="InterPro" id="IPR009030">
    <property type="entry name" value="Growth_fac_rcpt_cys_sf"/>
</dbReference>
<dbReference type="GO" id="GO:0060271">
    <property type="term" value="P:cilium assembly"/>
    <property type="evidence" value="ECO:0007669"/>
    <property type="project" value="InterPro"/>
</dbReference>
<name>A0A3R7LWZ2_9TRYP</name>
<dbReference type="PANTHER" id="PTHR21274">
    <property type="entry name" value="MECKELIN"/>
    <property type="match status" value="1"/>
</dbReference>
<evidence type="ECO:0000256" key="2">
    <source>
        <dbReference type="SAM" id="SignalP"/>
    </source>
</evidence>
<dbReference type="EMBL" id="MKKU01000656">
    <property type="protein sequence ID" value="RNF04968.1"/>
    <property type="molecule type" value="Genomic_DNA"/>
</dbReference>
<evidence type="ECO:0000313" key="3">
    <source>
        <dbReference type="EMBL" id="RNF04968.1"/>
    </source>
</evidence>
<feature type="transmembrane region" description="Helical" evidence="1">
    <location>
        <begin position="720"/>
        <end position="743"/>
    </location>
</feature>
<organism evidence="3 4">
    <name type="scientific">Trypanosoma conorhini</name>
    <dbReference type="NCBI Taxonomy" id="83891"/>
    <lineage>
        <taxon>Eukaryota</taxon>
        <taxon>Discoba</taxon>
        <taxon>Euglenozoa</taxon>
        <taxon>Kinetoplastea</taxon>
        <taxon>Metakinetoplastina</taxon>
        <taxon>Trypanosomatida</taxon>
        <taxon>Trypanosomatidae</taxon>
        <taxon>Trypanosoma</taxon>
    </lineage>
</organism>
<feature type="chain" id="PRO_5018793510" evidence="2">
    <location>
        <begin position="27"/>
        <end position="1016"/>
    </location>
</feature>